<dbReference type="Proteomes" id="UP000289738">
    <property type="component" value="Chromosome A06"/>
</dbReference>
<dbReference type="GO" id="GO:0008270">
    <property type="term" value="F:zinc ion binding"/>
    <property type="evidence" value="ECO:0007669"/>
    <property type="project" value="UniProtKB-KW"/>
</dbReference>
<dbReference type="AlphaFoldDB" id="A0A445CS53"/>
<evidence type="ECO:0000259" key="7">
    <source>
        <dbReference type="PROSITE" id="PS51999"/>
    </source>
</evidence>
<comment type="caution">
    <text evidence="8">The sequence shown here is derived from an EMBL/GenBank/DDBJ whole genome shotgun (WGS) entry which is preliminary data.</text>
</comment>
<evidence type="ECO:0000256" key="4">
    <source>
        <dbReference type="PROSITE-ProRule" id="PRU01343"/>
    </source>
</evidence>
<keyword evidence="2 4" id="KW-0863">Zinc-finger</keyword>
<dbReference type="PROSITE" id="PS51999">
    <property type="entry name" value="ZF_GRF"/>
    <property type="match status" value="1"/>
</dbReference>
<dbReference type="EMBL" id="SDMP01000006">
    <property type="protein sequence ID" value="RYR53738.1"/>
    <property type="molecule type" value="Genomic_DNA"/>
</dbReference>
<evidence type="ECO:0000256" key="6">
    <source>
        <dbReference type="SAM" id="Phobius"/>
    </source>
</evidence>
<evidence type="ECO:0000256" key="1">
    <source>
        <dbReference type="ARBA" id="ARBA00022723"/>
    </source>
</evidence>
<feature type="domain" description="GRF-type" evidence="7">
    <location>
        <begin position="37"/>
        <end position="79"/>
    </location>
</feature>
<dbReference type="Pfam" id="PF06839">
    <property type="entry name" value="Zn_ribbon_GRF"/>
    <property type="match status" value="1"/>
</dbReference>
<keyword evidence="6" id="KW-0472">Membrane</keyword>
<evidence type="ECO:0000313" key="8">
    <source>
        <dbReference type="EMBL" id="RYR53738.1"/>
    </source>
</evidence>
<gene>
    <name evidence="8" type="ORF">Ahy_A06g028958</name>
</gene>
<reference evidence="8 9" key="1">
    <citation type="submission" date="2019-01" db="EMBL/GenBank/DDBJ databases">
        <title>Sequencing of cultivated peanut Arachis hypogaea provides insights into genome evolution and oil improvement.</title>
        <authorList>
            <person name="Chen X."/>
        </authorList>
    </citation>
    <scope>NUCLEOTIDE SEQUENCE [LARGE SCALE GENOMIC DNA]</scope>
    <source>
        <strain evidence="9">cv. Fuhuasheng</strain>
        <tissue evidence="8">Leaves</tissue>
    </source>
</reference>
<evidence type="ECO:0000256" key="5">
    <source>
        <dbReference type="SAM" id="MobiDB-lite"/>
    </source>
</evidence>
<feature type="transmembrane region" description="Helical" evidence="6">
    <location>
        <begin position="111"/>
        <end position="130"/>
    </location>
</feature>
<keyword evidence="3" id="KW-0862">Zinc</keyword>
<dbReference type="PANTHER" id="PTHR33248">
    <property type="entry name" value="ZINC ION-BINDING PROTEIN"/>
    <property type="match status" value="1"/>
</dbReference>
<feature type="region of interest" description="Disordered" evidence="5">
    <location>
        <begin position="1"/>
        <end position="25"/>
    </location>
</feature>
<proteinExistence type="predicted"/>
<sequence>MMGGGDRSQGSSSKKNSSGRNYSNQKIRTRGWNGVFCNCGLRTVIKYSTTPENPGRPFHVSPNHEFGVHCNFFRWADGYEEQGVVQVAQEIYNEFNWRIESLKSSISTLKMLMLLLLCIVITIGFGFVVFS</sequence>
<keyword evidence="9" id="KW-1185">Reference proteome</keyword>
<evidence type="ECO:0000313" key="9">
    <source>
        <dbReference type="Proteomes" id="UP000289738"/>
    </source>
</evidence>
<accession>A0A445CS53</accession>
<keyword evidence="6" id="KW-1133">Transmembrane helix</keyword>
<keyword evidence="6" id="KW-0812">Transmembrane</keyword>
<protein>
    <recommendedName>
        <fullName evidence="7">GRF-type domain-containing protein</fullName>
    </recommendedName>
</protein>
<organism evidence="8 9">
    <name type="scientific">Arachis hypogaea</name>
    <name type="common">Peanut</name>
    <dbReference type="NCBI Taxonomy" id="3818"/>
    <lineage>
        <taxon>Eukaryota</taxon>
        <taxon>Viridiplantae</taxon>
        <taxon>Streptophyta</taxon>
        <taxon>Embryophyta</taxon>
        <taxon>Tracheophyta</taxon>
        <taxon>Spermatophyta</taxon>
        <taxon>Magnoliopsida</taxon>
        <taxon>eudicotyledons</taxon>
        <taxon>Gunneridae</taxon>
        <taxon>Pentapetalae</taxon>
        <taxon>rosids</taxon>
        <taxon>fabids</taxon>
        <taxon>Fabales</taxon>
        <taxon>Fabaceae</taxon>
        <taxon>Papilionoideae</taxon>
        <taxon>50 kb inversion clade</taxon>
        <taxon>dalbergioids sensu lato</taxon>
        <taxon>Dalbergieae</taxon>
        <taxon>Pterocarpus clade</taxon>
        <taxon>Arachis</taxon>
    </lineage>
</organism>
<keyword evidence="1" id="KW-0479">Metal-binding</keyword>
<evidence type="ECO:0000256" key="2">
    <source>
        <dbReference type="ARBA" id="ARBA00022771"/>
    </source>
</evidence>
<dbReference type="InterPro" id="IPR010666">
    <property type="entry name" value="Znf_GRF"/>
</dbReference>
<feature type="compositionally biased region" description="Low complexity" evidence="5">
    <location>
        <begin position="8"/>
        <end position="23"/>
    </location>
</feature>
<name>A0A445CS53_ARAHY</name>
<evidence type="ECO:0000256" key="3">
    <source>
        <dbReference type="ARBA" id="ARBA00022833"/>
    </source>
</evidence>